<dbReference type="PROSITE" id="PS50932">
    <property type="entry name" value="HTH_LACI_2"/>
    <property type="match status" value="1"/>
</dbReference>
<dbReference type="Gene3D" id="1.10.260.40">
    <property type="entry name" value="lambda repressor-like DNA-binding domains"/>
    <property type="match status" value="1"/>
</dbReference>
<dbReference type="PANTHER" id="PTHR30146">
    <property type="entry name" value="LACI-RELATED TRANSCRIPTIONAL REPRESSOR"/>
    <property type="match status" value="1"/>
</dbReference>
<keyword evidence="6" id="KW-1185">Reference proteome</keyword>
<keyword evidence="3" id="KW-0804">Transcription</keyword>
<dbReference type="InterPro" id="IPR010982">
    <property type="entry name" value="Lambda_DNA-bd_dom_sf"/>
</dbReference>
<dbReference type="CDD" id="cd06267">
    <property type="entry name" value="PBP1_LacI_sugar_binding-like"/>
    <property type="match status" value="1"/>
</dbReference>
<dbReference type="STRING" id="889453.SAMN03080601_01738"/>
<name>A0A1T5G5Y9_9BACT</name>
<dbReference type="OrthoDB" id="9803256at2"/>
<evidence type="ECO:0000256" key="3">
    <source>
        <dbReference type="ARBA" id="ARBA00023163"/>
    </source>
</evidence>
<evidence type="ECO:0000313" key="5">
    <source>
        <dbReference type="EMBL" id="SKC03769.1"/>
    </source>
</evidence>
<dbReference type="InterPro" id="IPR046335">
    <property type="entry name" value="LacI/GalR-like_sensor"/>
</dbReference>
<dbReference type="GO" id="GO:0000976">
    <property type="term" value="F:transcription cis-regulatory region binding"/>
    <property type="evidence" value="ECO:0007669"/>
    <property type="project" value="TreeGrafter"/>
</dbReference>
<evidence type="ECO:0000259" key="4">
    <source>
        <dbReference type="PROSITE" id="PS50932"/>
    </source>
</evidence>
<accession>A0A1T5G5Y9</accession>
<dbReference type="AlphaFoldDB" id="A0A1T5G5Y9"/>
<protein>
    <submittedName>
        <fullName evidence="5">Transcriptional regulator, LacI family</fullName>
    </submittedName>
</protein>
<dbReference type="Gene3D" id="3.40.50.2300">
    <property type="match status" value="2"/>
</dbReference>
<dbReference type="Proteomes" id="UP000191055">
    <property type="component" value="Unassembled WGS sequence"/>
</dbReference>
<dbReference type="CDD" id="cd01392">
    <property type="entry name" value="HTH_LacI"/>
    <property type="match status" value="1"/>
</dbReference>
<dbReference type="RefSeq" id="WP_079557493.1">
    <property type="nucleotide sequence ID" value="NZ_CP021904.1"/>
</dbReference>
<dbReference type="KEGG" id="asx:CDL62_01205"/>
<keyword evidence="1" id="KW-0805">Transcription regulation</keyword>
<sequence length="335" mass="37067">MKRATIIDIAKALGVTPSTVSRALSGSVRVSVATRKKVEEKAEELGYQPNVMASSLRRGRSDTIGMLVPRVNRHFFSHVISAVEQILNPAGYNLLICQSYERLYNEKLALQALLKNRVAGIIMSHSMETDNFDHIKSITNENIPLIQFDRASATVAGPRIINDNFSGAYMAVKHLIKSGYKRIAHLTGALSVNVYSERYRGYRYALEEASLPLLEEYVLEEAITKETGFERTRQLLETTETDAIFCAGDFSAIGAIQAIQSLGMKVPDDIGVVGFANEPFAELLTPKLTTVEQNAYDVGNKAARALIEIIEKGSLITDEEIIPVRLLVRESSIKF</sequence>
<organism evidence="5 6">
    <name type="scientific">Alkalitalea saponilacus</name>
    <dbReference type="NCBI Taxonomy" id="889453"/>
    <lineage>
        <taxon>Bacteria</taxon>
        <taxon>Pseudomonadati</taxon>
        <taxon>Bacteroidota</taxon>
        <taxon>Bacteroidia</taxon>
        <taxon>Marinilabiliales</taxon>
        <taxon>Marinilabiliaceae</taxon>
        <taxon>Alkalitalea</taxon>
    </lineage>
</organism>
<proteinExistence type="predicted"/>
<dbReference type="SMART" id="SM00354">
    <property type="entry name" value="HTH_LACI"/>
    <property type="match status" value="1"/>
</dbReference>
<dbReference type="EMBL" id="FUYV01000009">
    <property type="protein sequence ID" value="SKC03769.1"/>
    <property type="molecule type" value="Genomic_DNA"/>
</dbReference>
<dbReference type="Pfam" id="PF13377">
    <property type="entry name" value="Peripla_BP_3"/>
    <property type="match status" value="1"/>
</dbReference>
<keyword evidence="2" id="KW-0238">DNA-binding</keyword>
<dbReference type="InterPro" id="IPR028082">
    <property type="entry name" value="Peripla_BP_I"/>
</dbReference>
<gene>
    <name evidence="5" type="ORF">SAMN03080601_01738</name>
</gene>
<dbReference type="InterPro" id="IPR000843">
    <property type="entry name" value="HTH_LacI"/>
</dbReference>
<reference evidence="5 6" key="1">
    <citation type="submission" date="2017-02" db="EMBL/GenBank/DDBJ databases">
        <authorList>
            <person name="Peterson S.W."/>
        </authorList>
    </citation>
    <scope>NUCLEOTIDE SEQUENCE [LARGE SCALE GENOMIC DNA]</scope>
    <source>
        <strain evidence="5 6">DSM 24412</strain>
    </source>
</reference>
<evidence type="ECO:0000256" key="1">
    <source>
        <dbReference type="ARBA" id="ARBA00023015"/>
    </source>
</evidence>
<dbReference type="GO" id="GO:0003700">
    <property type="term" value="F:DNA-binding transcription factor activity"/>
    <property type="evidence" value="ECO:0007669"/>
    <property type="project" value="TreeGrafter"/>
</dbReference>
<dbReference type="PANTHER" id="PTHR30146:SF109">
    <property type="entry name" value="HTH-TYPE TRANSCRIPTIONAL REGULATOR GALS"/>
    <property type="match status" value="1"/>
</dbReference>
<evidence type="ECO:0000313" key="6">
    <source>
        <dbReference type="Proteomes" id="UP000191055"/>
    </source>
</evidence>
<dbReference type="Pfam" id="PF00356">
    <property type="entry name" value="LacI"/>
    <property type="match status" value="1"/>
</dbReference>
<dbReference type="SUPFAM" id="SSF53822">
    <property type="entry name" value="Periplasmic binding protein-like I"/>
    <property type="match status" value="1"/>
</dbReference>
<feature type="domain" description="HTH lacI-type" evidence="4">
    <location>
        <begin position="4"/>
        <end position="58"/>
    </location>
</feature>
<evidence type="ECO:0000256" key="2">
    <source>
        <dbReference type="ARBA" id="ARBA00023125"/>
    </source>
</evidence>
<dbReference type="SUPFAM" id="SSF47413">
    <property type="entry name" value="lambda repressor-like DNA-binding domains"/>
    <property type="match status" value="1"/>
</dbReference>